<feature type="region of interest" description="Disordered" evidence="6">
    <location>
        <begin position="240"/>
        <end position="260"/>
    </location>
</feature>
<dbReference type="PANTHER" id="PTHR42996:SF1">
    <property type="entry name" value="PHOSPHATE-BINDING PROTEIN PSTS"/>
    <property type="match status" value="1"/>
</dbReference>
<name>A0A7W3T1N4_9ACTN</name>
<evidence type="ECO:0000313" key="8">
    <source>
        <dbReference type="EMBL" id="MBB0229305.1"/>
    </source>
</evidence>
<gene>
    <name evidence="8" type="primary">pstS</name>
    <name evidence="8" type="ORF">FOE67_07210</name>
</gene>
<dbReference type="GO" id="GO:0043190">
    <property type="term" value="C:ATP-binding cassette (ABC) transporter complex"/>
    <property type="evidence" value="ECO:0007669"/>
    <property type="project" value="InterPro"/>
</dbReference>
<protein>
    <recommendedName>
        <fullName evidence="4">Phosphate-binding protein</fullName>
    </recommendedName>
</protein>
<evidence type="ECO:0000256" key="3">
    <source>
        <dbReference type="ARBA" id="ARBA00022592"/>
    </source>
</evidence>
<dbReference type="SUPFAM" id="SSF53850">
    <property type="entry name" value="Periplasmic binding protein-like II"/>
    <property type="match status" value="1"/>
</dbReference>
<evidence type="ECO:0000256" key="4">
    <source>
        <dbReference type="PIRNR" id="PIRNR002756"/>
    </source>
</evidence>
<feature type="binding site" evidence="5">
    <location>
        <begin position="90"/>
        <end position="92"/>
    </location>
    <ligand>
        <name>phosphate</name>
        <dbReference type="ChEBI" id="CHEBI:43474"/>
    </ligand>
</feature>
<dbReference type="InterPro" id="IPR024370">
    <property type="entry name" value="PBP_domain"/>
</dbReference>
<proteinExistence type="inferred from homology"/>
<dbReference type="PANTHER" id="PTHR42996">
    <property type="entry name" value="PHOSPHATE-BINDING PROTEIN PSTS"/>
    <property type="match status" value="1"/>
</dbReference>
<feature type="binding site" evidence="5">
    <location>
        <position position="120"/>
    </location>
    <ligand>
        <name>phosphate</name>
        <dbReference type="ChEBI" id="CHEBI:43474"/>
    </ligand>
</feature>
<keyword evidence="2 4" id="KW-0813">Transport</keyword>
<dbReference type="AlphaFoldDB" id="A0A7W3T1N4"/>
<reference evidence="9" key="1">
    <citation type="submission" date="2019-10" db="EMBL/GenBank/DDBJ databases">
        <title>Streptomyces sp. nov., a novel actinobacterium isolated from alkaline environment.</title>
        <authorList>
            <person name="Golinska P."/>
        </authorList>
    </citation>
    <scope>NUCLEOTIDE SEQUENCE [LARGE SCALE GENOMIC DNA]</scope>
    <source>
        <strain evidence="9">DSM 42108</strain>
    </source>
</reference>
<keyword evidence="9" id="KW-1185">Reference proteome</keyword>
<evidence type="ECO:0000256" key="6">
    <source>
        <dbReference type="SAM" id="MobiDB-lite"/>
    </source>
</evidence>
<comment type="caution">
    <text evidence="8">The sequence shown here is derived from an EMBL/GenBank/DDBJ whole genome shotgun (WGS) entry which is preliminary data.</text>
</comment>
<dbReference type="GO" id="GO:0035435">
    <property type="term" value="P:phosphate ion transmembrane transport"/>
    <property type="evidence" value="ECO:0007669"/>
    <property type="project" value="InterPro"/>
</dbReference>
<evidence type="ECO:0000313" key="9">
    <source>
        <dbReference type="Proteomes" id="UP000530234"/>
    </source>
</evidence>
<dbReference type="Proteomes" id="UP000530234">
    <property type="component" value="Unassembled WGS sequence"/>
</dbReference>
<dbReference type="Gene3D" id="3.40.190.10">
    <property type="entry name" value="Periplasmic binding protein-like II"/>
    <property type="match status" value="2"/>
</dbReference>
<organism evidence="8 9">
    <name type="scientific">Streptomyces calidiresistens</name>
    <dbReference type="NCBI Taxonomy" id="1485586"/>
    <lineage>
        <taxon>Bacteria</taxon>
        <taxon>Bacillati</taxon>
        <taxon>Actinomycetota</taxon>
        <taxon>Actinomycetes</taxon>
        <taxon>Kitasatosporales</taxon>
        <taxon>Streptomycetaceae</taxon>
        <taxon>Streptomyces</taxon>
    </lineage>
</organism>
<dbReference type="EMBL" id="VKHS01000108">
    <property type="protein sequence ID" value="MBB0229305.1"/>
    <property type="molecule type" value="Genomic_DNA"/>
</dbReference>
<feature type="binding site" evidence="5">
    <location>
        <position position="138"/>
    </location>
    <ligand>
        <name>phosphate</name>
        <dbReference type="ChEBI" id="CHEBI:43474"/>
    </ligand>
</feature>
<evidence type="ECO:0000256" key="1">
    <source>
        <dbReference type="ARBA" id="ARBA00008725"/>
    </source>
</evidence>
<dbReference type="CDD" id="cd13565">
    <property type="entry name" value="PBP2_PstS"/>
    <property type="match status" value="1"/>
</dbReference>
<evidence type="ECO:0000256" key="5">
    <source>
        <dbReference type="PIRSR" id="PIRSR002756-1"/>
    </source>
</evidence>
<feature type="binding site" evidence="5">
    <location>
        <begin position="227"/>
        <end position="229"/>
    </location>
    <ligand>
        <name>phosphate</name>
        <dbReference type="ChEBI" id="CHEBI:43474"/>
    </ligand>
</feature>
<dbReference type="NCBIfam" id="TIGR00975">
    <property type="entry name" value="3a0107s03"/>
    <property type="match status" value="1"/>
</dbReference>
<accession>A0A7W3T1N4</accession>
<evidence type="ECO:0000256" key="2">
    <source>
        <dbReference type="ARBA" id="ARBA00022448"/>
    </source>
</evidence>
<dbReference type="InterPro" id="IPR005673">
    <property type="entry name" value="ABC_phos-bd_PstS"/>
</dbReference>
<comment type="similarity">
    <text evidence="1 4">Belongs to the PstS family.</text>
</comment>
<sequence length="404" mass="42639">MADSLLLPTFGCGRARSWLAHAFEGRNGTTVQLPRVTRSRARLAGVSAVAGALLLTGCGSDDNTGLPGAVDYTSDTIECGPPGTLLASGSTAQANAMEVWANAYMANCDEGQVNYKATGSGAGIQEFLQGTTAFGGSDSRMKEAEIEQSRAVCRDGGRAIHLPMVAGPVAIGYNLPGVDDLVLDADTLALIFDSRITHWDDPAIAELNPDADLPHTRITPFSRSDGSGTTDNFTSYLAASAPDSWPHEPDKVWHGRGGQSADGSSGLVGMVQQNVGAISYFELSYAHENDIPTVLVDTGAGDPVAATVENATTGIAAGEVIGTDGDLAMELDYTTDEPGAYPIVLITYEIMCDRGNDPETLELTRAFLNWTAGEEGQEMITRIDYAAIPDEIIEQVRERLDAMT</sequence>
<dbReference type="InterPro" id="IPR050962">
    <property type="entry name" value="Phosphate-bind_PstS"/>
</dbReference>
<evidence type="ECO:0000259" key="7">
    <source>
        <dbReference type="Pfam" id="PF12849"/>
    </source>
</evidence>
<dbReference type="PIRSF" id="PIRSF002756">
    <property type="entry name" value="PstS"/>
    <property type="match status" value="1"/>
</dbReference>
<feature type="domain" description="PBP" evidence="7">
    <location>
        <begin position="83"/>
        <end position="375"/>
    </location>
</feature>
<keyword evidence="3 4" id="KW-0592">Phosphate transport</keyword>
<dbReference type="Pfam" id="PF12849">
    <property type="entry name" value="PBP_like_2"/>
    <property type="match status" value="1"/>
</dbReference>
<dbReference type="GO" id="GO:0042301">
    <property type="term" value="F:phosphate ion binding"/>
    <property type="evidence" value="ECO:0007669"/>
    <property type="project" value="InterPro"/>
</dbReference>